<dbReference type="EMBL" id="OIVN01000645">
    <property type="protein sequence ID" value="SPC83414.1"/>
    <property type="molecule type" value="Genomic_DNA"/>
</dbReference>
<keyword evidence="2" id="KW-0067">ATP-binding</keyword>
<evidence type="ECO:0000256" key="1">
    <source>
        <dbReference type="ARBA" id="ARBA00022741"/>
    </source>
</evidence>
<dbReference type="PANTHER" id="PTHR27001">
    <property type="entry name" value="OS01G0253100 PROTEIN"/>
    <property type="match status" value="1"/>
</dbReference>
<evidence type="ECO:0000259" key="3">
    <source>
        <dbReference type="PROSITE" id="PS50011"/>
    </source>
</evidence>
<reference evidence="4" key="1">
    <citation type="submission" date="2018-02" db="EMBL/GenBank/DDBJ databases">
        <authorList>
            <person name="Cohen D.B."/>
            <person name="Kent A.D."/>
        </authorList>
    </citation>
    <scope>NUCLEOTIDE SEQUENCE</scope>
</reference>
<dbReference type="GO" id="GO:0005524">
    <property type="term" value="F:ATP binding"/>
    <property type="evidence" value="ECO:0007669"/>
    <property type="project" value="UniProtKB-KW"/>
</dbReference>
<dbReference type="Gene3D" id="3.30.200.20">
    <property type="entry name" value="Phosphorylase Kinase, domain 1"/>
    <property type="match status" value="1"/>
</dbReference>
<accession>A0A2N9F9G1</accession>
<evidence type="ECO:0000256" key="2">
    <source>
        <dbReference type="ARBA" id="ARBA00022840"/>
    </source>
</evidence>
<dbReference type="SMART" id="SM00220">
    <property type="entry name" value="S_TKc"/>
    <property type="match status" value="1"/>
</dbReference>
<dbReference type="InterPro" id="IPR011009">
    <property type="entry name" value="Kinase-like_dom_sf"/>
</dbReference>
<keyword evidence="1" id="KW-0547">Nucleotide-binding</keyword>
<proteinExistence type="predicted"/>
<dbReference type="AlphaFoldDB" id="A0A2N9F9G1"/>
<organism evidence="4">
    <name type="scientific">Fagus sylvatica</name>
    <name type="common">Beechnut</name>
    <dbReference type="NCBI Taxonomy" id="28930"/>
    <lineage>
        <taxon>Eukaryota</taxon>
        <taxon>Viridiplantae</taxon>
        <taxon>Streptophyta</taxon>
        <taxon>Embryophyta</taxon>
        <taxon>Tracheophyta</taxon>
        <taxon>Spermatophyta</taxon>
        <taxon>Magnoliopsida</taxon>
        <taxon>eudicotyledons</taxon>
        <taxon>Gunneridae</taxon>
        <taxon>Pentapetalae</taxon>
        <taxon>rosids</taxon>
        <taxon>fabids</taxon>
        <taxon>Fagales</taxon>
        <taxon>Fagaceae</taxon>
        <taxon>Fagus</taxon>
    </lineage>
</organism>
<dbReference type="InterPro" id="IPR000719">
    <property type="entry name" value="Prot_kinase_dom"/>
</dbReference>
<dbReference type="SUPFAM" id="SSF56112">
    <property type="entry name" value="Protein kinase-like (PK-like)"/>
    <property type="match status" value="2"/>
</dbReference>
<dbReference type="Pfam" id="PF00069">
    <property type="entry name" value="Pkinase"/>
    <property type="match status" value="1"/>
</dbReference>
<protein>
    <recommendedName>
        <fullName evidence="3">Protein kinase domain-containing protein</fullName>
    </recommendedName>
</protein>
<dbReference type="PANTHER" id="PTHR27001:SF931">
    <property type="entry name" value="OS11G0664100 PROTEIN"/>
    <property type="match status" value="1"/>
</dbReference>
<sequence>MKLDYLSILVQPHIQTWSNCLDTAVKVNILVLFICSTQRILYLTNYQKNSPERIKVALGLARILQFFHAPELPSERIKVALGLARILQFFHAPELPYLLPYLLRNLDAAHIMLDQVDNPILFDYSMISGGILTDRRDLLNQHVDGCYGYQDPTQEGRWSEKSDLFAYGVCVEYNPKKRPSMKQVVRRLLKLHIVRYHAEILDIDRMLPNVNKLSGFSKLMAKIADADVQLSCGYMNGILSIFQCQGGFFRQICGSPNKWCLPCFPLSIHCECVLNESRRCPAFIQAGTKCSGKHYQMIEAFSYNDLNLCTNGFSEQNLIGKFQFGKVYRGKFKSQEVTVKIWECPKEYIVQPGDNESRLRDEIDLLQHPNFISHSNVVKLIGHCHEEEHLGIVYDLKPLDSVRNLILEDSFTWIQRIKVGLRFACLLKSLHADNTSYLPYLVRNIDAAHIMLDEDYNPLLFDFGMICGGILTGREIENPQFLAGCYGYVDPDYALRGYWSDKCDVFSFGIVLLSLIAKKVYTEEDRLSSAPFMEEWAQSEYEAKVSESGSHRPKCSLVHESLEAWTAQLGFDFDGGNGQDDDTVFGLGYGLNGCPGFEGGYGFGFCGSWDGEGVGDGGWAHTRHFHFAPNIGPWLLRWMRWVLGDLVTAVGVEK</sequence>
<name>A0A2N9F9G1_FAGSY</name>
<dbReference type="GO" id="GO:0005886">
    <property type="term" value="C:plasma membrane"/>
    <property type="evidence" value="ECO:0007669"/>
    <property type="project" value="TreeGrafter"/>
</dbReference>
<dbReference type="GO" id="GO:0004672">
    <property type="term" value="F:protein kinase activity"/>
    <property type="evidence" value="ECO:0007669"/>
    <property type="project" value="InterPro"/>
</dbReference>
<dbReference type="PROSITE" id="PS50011">
    <property type="entry name" value="PROTEIN_KINASE_DOM"/>
    <property type="match status" value="1"/>
</dbReference>
<evidence type="ECO:0000313" key="4">
    <source>
        <dbReference type="EMBL" id="SPC83414.1"/>
    </source>
</evidence>
<gene>
    <name evidence="4" type="ORF">FSB_LOCUS11296</name>
</gene>
<feature type="domain" description="Protein kinase" evidence="3">
    <location>
        <begin position="313"/>
        <end position="654"/>
    </location>
</feature>
<dbReference type="Gene3D" id="1.10.510.10">
    <property type="entry name" value="Transferase(Phosphotransferase) domain 1"/>
    <property type="match status" value="2"/>
</dbReference>